<dbReference type="GO" id="GO:0006805">
    <property type="term" value="P:xenobiotic metabolic process"/>
    <property type="evidence" value="ECO:0007669"/>
    <property type="project" value="TreeGrafter"/>
</dbReference>
<dbReference type="OrthoDB" id="2789670at2759"/>
<evidence type="ECO:0000256" key="15">
    <source>
        <dbReference type="SAM" id="Phobius"/>
    </source>
</evidence>
<dbReference type="Pfam" id="PF00067">
    <property type="entry name" value="p450"/>
    <property type="match status" value="2"/>
</dbReference>
<comment type="subcellular location">
    <subcellularLocation>
        <location evidence="3">Endoplasmic reticulum membrane</location>
        <topology evidence="3">Peripheral membrane protein</topology>
    </subcellularLocation>
    <subcellularLocation>
        <location evidence="2">Microsome membrane</location>
        <topology evidence="2">Peripheral membrane protein</topology>
    </subcellularLocation>
</comment>
<dbReference type="GO" id="GO:0006082">
    <property type="term" value="P:organic acid metabolic process"/>
    <property type="evidence" value="ECO:0007669"/>
    <property type="project" value="TreeGrafter"/>
</dbReference>
<dbReference type="PRINTS" id="PR00463">
    <property type="entry name" value="EP450I"/>
</dbReference>
<dbReference type="PROSITE" id="PS00086">
    <property type="entry name" value="CYTOCHROME_P450"/>
    <property type="match status" value="1"/>
</dbReference>
<feature type="transmembrane region" description="Helical" evidence="15">
    <location>
        <begin position="6"/>
        <end position="24"/>
    </location>
</feature>
<dbReference type="InterPro" id="IPR050182">
    <property type="entry name" value="Cytochrome_P450_fam2"/>
</dbReference>
<evidence type="ECO:0000256" key="1">
    <source>
        <dbReference type="ARBA" id="ARBA00001971"/>
    </source>
</evidence>
<evidence type="ECO:0000313" key="16">
    <source>
        <dbReference type="EMBL" id="KAG8445795.1"/>
    </source>
</evidence>
<keyword evidence="8" id="KW-0492">Microsome</keyword>
<evidence type="ECO:0000256" key="14">
    <source>
        <dbReference type="RuleBase" id="RU000461"/>
    </source>
</evidence>
<dbReference type="Proteomes" id="UP000812440">
    <property type="component" value="Chromosome 5"/>
</dbReference>
<keyword evidence="12 15" id="KW-0472">Membrane</keyword>
<dbReference type="FunFam" id="1.10.630.10:FF:000238">
    <property type="entry name" value="Cytochrome P450 2A6"/>
    <property type="match status" value="1"/>
</dbReference>
<evidence type="ECO:0000256" key="2">
    <source>
        <dbReference type="ARBA" id="ARBA00004174"/>
    </source>
</evidence>
<dbReference type="GO" id="GO:0020037">
    <property type="term" value="F:heme binding"/>
    <property type="evidence" value="ECO:0007669"/>
    <property type="project" value="InterPro"/>
</dbReference>
<dbReference type="AlphaFoldDB" id="A0A8T2JKM1"/>
<keyword evidence="15" id="KW-1133">Transmembrane helix</keyword>
<accession>A0A8T2JKM1</accession>
<keyword evidence="6 13" id="KW-0479">Metal-binding</keyword>
<evidence type="ECO:0000256" key="9">
    <source>
        <dbReference type="ARBA" id="ARBA00023002"/>
    </source>
</evidence>
<keyword evidence="5 13" id="KW-0349">Heme</keyword>
<keyword evidence="10 13" id="KW-0408">Iron</keyword>
<dbReference type="InterPro" id="IPR036396">
    <property type="entry name" value="Cyt_P450_sf"/>
</dbReference>
<feature type="binding site" description="axial binding residue" evidence="13">
    <location>
        <position position="373"/>
    </location>
    <ligand>
        <name>heme</name>
        <dbReference type="ChEBI" id="CHEBI:30413"/>
    </ligand>
    <ligandPart>
        <name>Fe</name>
        <dbReference type="ChEBI" id="CHEBI:18248"/>
    </ligandPart>
</feature>
<keyword evidence="11 14" id="KW-0503">Monooxygenase</keyword>
<evidence type="ECO:0000256" key="5">
    <source>
        <dbReference type="ARBA" id="ARBA00022617"/>
    </source>
</evidence>
<comment type="similarity">
    <text evidence="4 14">Belongs to the cytochrome P450 family.</text>
</comment>
<sequence length="429" mass="49415">MFISDLLTILLTALLCLIMVRNVFNQKRSILYNYPPGPKPLPIIGNLHILSGETLQTYFRGELSKKYGSIFTVHVGGEKTVVLCDYETVKEALHAEDILDRPFVSSFDDFLHGYENWKIMRRFALSTLRDYGMGRKLIEDKIKEESDYLVETFKSYKGKAFLNTIVISAAVANIIVSILIGHRFDNRNPKFLRLVELIKDILRLLGSPSVLEKNNNELYFHHNNFTSLITNLFIAGTETTSTTIQWALFFMMKHPEIQTNVQKEIEKVIGSSRPQSEHRKLMPYTNAVIHETQRFANIFPLNVPHSTTRDVKFKGYVLPKVRNSSDPMLSPILNDKDRFQRPDEFYPQHFLDSEGNFIRNENFLPFSTGRRSCVGENLAKMEIFLFFTRLLQNFTLRAPPGTNFDLPSGIGFTSIPPYHKMCAMPRTQI</sequence>
<dbReference type="InterPro" id="IPR001128">
    <property type="entry name" value="Cyt_P450"/>
</dbReference>
<evidence type="ECO:0000256" key="10">
    <source>
        <dbReference type="ARBA" id="ARBA00023004"/>
    </source>
</evidence>
<keyword evidence="9 14" id="KW-0560">Oxidoreductase</keyword>
<evidence type="ECO:0000256" key="7">
    <source>
        <dbReference type="ARBA" id="ARBA00022824"/>
    </source>
</evidence>
<evidence type="ECO:0000313" key="17">
    <source>
        <dbReference type="Proteomes" id="UP000812440"/>
    </source>
</evidence>
<feature type="transmembrane region" description="Helical" evidence="15">
    <location>
        <begin position="160"/>
        <end position="180"/>
    </location>
</feature>
<keyword evidence="17" id="KW-1185">Reference proteome</keyword>
<dbReference type="GO" id="GO:0005789">
    <property type="term" value="C:endoplasmic reticulum membrane"/>
    <property type="evidence" value="ECO:0007669"/>
    <property type="project" value="UniProtKB-SubCell"/>
</dbReference>
<keyword evidence="15" id="KW-0812">Transmembrane</keyword>
<dbReference type="PANTHER" id="PTHR24300:SF302">
    <property type="entry name" value="CYTOCHROME P450"/>
    <property type="match status" value="1"/>
</dbReference>
<evidence type="ECO:0000256" key="4">
    <source>
        <dbReference type="ARBA" id="ARBA00010617"/>
    </source>
</evidence>
<comment type="caution">
    <text evidence="16">The sequence shown here is derived from an EMBL/GenBank/DDBJ whole genome shotgun (WGS) entry which is preliminary data.</text>
</comment>
<evidence type="ECO:0000256" key="8">
    <source>
        <dbReference type="ARBA" id="ARBA00022848"/>
    </source>
</evidence>
<evidence type="ECO:0000256" key="11">
    <source>
        <dbReference type="ARBA" id="ARBA00023033"/>
    </source>
</evidence>
<evidence type="ECO:0000256" key="6">
    <source>
        <dbReference type="ARBA" id="ARBA00022723"/>
    </source>
</evidence>
<keyword evidence="7" id="KW-0256">Endoplasmic reticulum</keyword>
<dbReference type="SUPFAM" id="SSF48264">
    <property type="entry name" value="Cytochrome P450"/>
    <property type="match status" value="1"/>
</dbReference>
<organism evidence="16 17">
    <name type="scientific">Hymenochirus boettgeri</name>
    <name type="common">Congo dwarf clawed frog</name>
    <dbReference type="NCBI Taxonomy" id="247094"/>
    <lineage>
        <taxon>Eukaryota</taxon>
        <taxon>Metazoa</taxon>
        <taxon>Chordata</taxon>
        <taxon>Craniata</taxon>
        <taxon>Vertebrata</taxon>
        <taxon>Euteleostomi</taxon>
        <taxon>Amphibia</taxon>
        <taxon>Batrachia</taxon>
        <taxon>Anura</taxon>
        <taxon>Pipoidea</taxon>
        <taxon>Pipidae</taxon>
        <taxon>Pipinae</taxon>
        <taxon>Hymenochirus</taxon>
    </lineage>
</organism>
<dbReference type="InterPro" id="IPR017972">
    <property type="entry name" value="Cyt_P450_CS"/>
</dbReference>
<evidence type="ECO:0000256" key="12">
    <source>
        <dbReference type="ARBA" id="ARBA00023136"/>
    </source>
</evidence>
<protein>
    <submittedName>
        <fullName evidence="16">Uncharacterized protein</fullName>
    </submittedName>
</protein>
<proteinExistence type="inferred from homology"/>
<gene>
    <name evidence="16" type="ORF">GDO86_010544</name>
</gene>
<dbReference type="GO" id="GO:0016712">
    <property type="term" value="F:oxidoreductase activity, acting on paired donors, with incorporation or reduction of molecular oxygen, reduced flavin or flavoprotein as one donor, and incorporation of one atom of oxygen"/>
    <property type="evidence" value="ECO:0007669"/>
    <property type="project" value="TreeGrafter"/>
</dbReference>
<dbReference type="PRINTS" id="PR00385">
    <property type="entry name" value="P450"/>
</dbReference>
<name>A0A8T2JKM1_9PIPI</name>
<dbReference type="GO" id="GO:0005506">
    <property type="term" value="F:iron ion binding"/>
    <property type="evidence" value="ECO:0007669"/>
    <property type="project" value="InterPro"/>
</dbReference>
<evidence type="ECO:0000256" key="3">
    <source>
        <dbReference type="ARBA" id="ARBA00004406"/>
    </source>
</evidence>
<dbReference type="PANTHER" id="PTHR24300">
    <property type="entry name" value="CYTOCHROME P450 508A4-RELATED"/>
    <property type="match status" value="1"/>
</dbReference>
<comment type="cofactor">
    <cofactor evidence="1 13">
        <name>heme</name>
        <dbReference type="ChEBI" id="CHEBI:30413"/>
    </cofactor>
</comment>
<dbReference type="Gene3D" id="1.10.630.10">
    <property type="entry name" value="Cytochrome P450"/>
    <property type="match status" value="2"/>
</dbReference>
<dbReference type="InterPro" id="IPR002401">
    <property type="entry name" value="Cyt_P450_E_grp-I"/>
</dbReference>
<dbReference type="EMBL" id="JAACNH010000004">
    <property type="protein sequence ID" value="KAG8445795.1"/>
    <property type="molecule type" value="Genomic_DNA"/>
</dbReference>
<reference evidence="16" key="1">
    <citation type="thesis" date="2020" institute="ProQuest LLC" country="789 East Eisenhower Parkway, Ann Arbor, MI, USA">
        <title>Comparative Genomics and Chromosome Evolution.</title>
        <authorList>
            <person name="Mudd A.B."/>
        </authorList>
    </citation>
    <scope>NUCLEOTIDE SEQUENCE</scope>
    <source>
        <strain evidence="16">Female2</strain>
        <tissue evidence="16">Blood</tissue>
    </source>
</reference>
<evidence type="ECO:0000256" key="13">
    <source>
        <dbReference type="PIRSR" id="PIRSR602401-1"/>
    </source>
</evidence>